<accession>A0A975G2V0</accession>
<feature type="domain" description="FAD-binding PCMH-type" evidence="3">
    <location>
        <begin position="1"/>
        <end position="180"/>
    </location>
</feature>
<dbReference type="SUPFAM" id="SSF55103">
    <property type="entry name" value="FAD-linked oxidases, C-terminal domain"/>
    <property type="match status" value="1"/>
</dbReference>
<dbReference type="GO" id="GO:0003824">
    <property type="term" value="F:catalytic activity"/>
    <property type="evidence" value="ECO:0007669"/>
    <property type="project" value="InterPro"/>
</dbReference>
<dbReference type="RefSeq" id="WP_211940169.1">
    <property type="nucleotide sequence ID" value="NZ_CP073078.1"/>
</dbReference>
<evidence type="ECO:0000256" key="2">
    <source>
        <dbReference type="ARBA" id="ARBA00022827"/>
    </source>
</evidence>
<evidence type="ECO:0000313" key="4">
    <source>
        <dbReference type="EMBL" id="QUD90118.1"/>
    </source>
</evidence>
<dbReference type="PANTHER" id="PTHR11748">
    <property type="entry name" value="D-LACTATE DEHYDROGENASE"/>
    <property type="match status" value="1"/>
</dbReference>
<gene>
    <name evidence="4" type="ORF">KCG34_09750</name>
</gene>
<protein>
    <submittedName>
        <fullName evidence="4">FAD-binding protein</fullName>
    </submittedName>
</protein>
<dbReference type="KEGG" id="caul:KCG34_09750"/>
<dbReference type="InterPro" id="IPR036318">
    <property type="entry name" value="FAD-bd_PCMH-like_sf"/>
</dbReference>
<dbReference type="Proteomes" id="UP000676409">
    <property type="component" value="Chromosome"/>
</dbReference>
<dbReference type="EMBL" id="CP073078">
    <property type="protein sequence ID" value="QUD90118.1"/>
    <property type="molecule type" value="Genomic_DNA"/>
</dbReference>
<evidence type="ECO:0000256" key="1">
    <source>
        <dbReference type="ARBA" id="ARBA00022630"/>
    </source>
</evidence>
<sequence>MILTPSDLDSLADAVADAAEAREPIEILGGGALRAMGRPVNAPRTLSTARLDKIHFYEPDELVISLEAGVPLDLVEQTLAASGQQLAFEPPDFSRLLQTDAPRTIGGTIAANFSGPRRFQAGAARDHLLGFTAVNGRGEVVKSGGRVVKNVTGYDLSKLVAGSWGTLAVLSTVTLKVLPRLETSASLVVLGAMPEAAVRLFARALSHPLDVTGAAWLPHGPWGERPAAVLRVEGFARSVAERLDLLADLDEGAASLRLDEAESEALWRGVRDGDPLAAGEAAIWRISVPPLAGPELLAAVPDSPAYLDWAGGLAWMAVPPEPALGVGRIAAVLARHGGHASMVRAPAELRAAIDAPPALPAPLAALTARVKDAFDPLRVLNPGRLYRDL</sequence>
<dbReference type="Pfam" id="PF01565">
    <property type="entry name" value="FAD_binding_4"/>
    <property type="match status" value="1"/>
</dbReference>
<dbReference type="InterPro" id="IPR016166">
    <property type="entry name" value="FAD-bd_PCMH"/>
</dbReference>
<keyword evidence="2" id="KW-0274">FAD</keyword>
<dbReference type="InterPro" id="IPR006094">
    <property type="entry name" value="Oxid_FAD_bind_N"/>
</dbReference>
<dbReference type="InterPro" id="IPR016164">
    <property type="entry name" value="FAD-linked_Oxase-like_C"/>
</dbReference>
<dbReference type="GO" id="GO:0071949">
    <property type="term" value="F:FAD binding"/>
    <property type="evidence" value="ECO:0007669"/>
    <property type="project" value="InterPro"/>
</dbReference>
<dbReference type="PANTHER" id="PTHR11748:SF103">
    <property type="entry name" value="GLYCOLATE OXIDASE SUBUNIT GLCE"/>
    <property type="match status" value="1"/>
</dbReference>
<proteinExistence type="predicted"/>
<evidence type="ECO:0000259" key="3">
    <source>
        <dbReference type="PROSITE" id="PS51387"/>
    </source>
</evidence>
<organism evidence="4 5">
    <name type="scientific">Phenylobacterium montanum</name>
    <dbReference type="NCBI Taxonomy" id="2823693"/>
    <lineage>
        <taxon>Bacteria</taxon>
        <taxon>Pseudomonadati</taxon>
        <taxon>Pseudomonadota</taxon>
        <taxon>Alphaproteobacteria</taxon>
        <taxon>Caulobacterales</taxon>
        <taxon>Caulobacteraceae</taxon>
        <taxon>Phenylobacterium</taxon>
    </lineage>
</organism>
<dbReference type="PROSITE" id="PS51387">
    <property type="entry name" value="FAD_PCMH"/>
    <property type="match status" value="1"/>
</dbReference>
<keyword evidence="5" id="KW-1185">Reference proteome</keyword>
<evidence type="ECO:0000313" key="5">
    <source>
        <dbReference type="Proteomes" id="UP000676409"/>
    </source>
</evidence>
<keyword evidence="1" id="KW-0285">Flavoprotein</keyword>
<dbReference type="Gene3D" id="3.30.465.10">
    <property type="match status" value="1"/>
</dbReference>
<dbReference type="InterPro" id="IPR016169">
    <property type="entry name" value="FAD-bd_PCMH_sub2"/>
</dbReference>
<dbReference type="SUPFAM" id="SSF56176">
    <property type="entry name" value="FAD-binding/transporter-associated domain-like"/>
    <property type="match status" value="1"/>
</dbReference>
<name>A0A975G2V0_9CAUL</name>
<reference evidence="4" key="1">
    <citation type="submission" date="2021-04" db="EMBL/GenBank/DDBJ databases">
        <title>The complete genome sequence of Caulobacter sp. S6.</title>
        <authorList>
            <person name="Tang Y."/>
            <person name="Ouyang W."/>
            <person name="Liu Q."/>
            <person name="Huang B."/>
            <person name="Guo Z."/>
            <person name="Lei P."/>
        </authorList>
    </citation>
    <scope>NUCLEOTIDE SEQUENCE</scope>
    <source>
        <strain evidence="4">S6</strain>
    </source>
</reference>
<dbReference type="AlphaFoldDB" id="A0A975G2V0"/>